<dbReference type="RefSeq" id="WP_062007160.1">
    <property type="nucleotide sequence ID" value="NZ_CP012677.1"/>
</dbReference>
<evidence type="ECO:0000256" key="1">
    <source>
        <dbReference type="ARBA" id="ARBA00022714"/>
    </source>
</evidence>
<dbReference type="GO" id="GO:0051537">
    <property type="term" value="F:2 iron, 2 sulfur cluster binding"/>
    <property type="evidence" value="ECO:0007669"/>
    <property type="project" value="UniProtKB-KW"/>
</dbReference>
<keyword evidence="1" id="KW-0001">2Fe-2S</keyword>
<dbReference type="SUPFAM" id="SSF46955">
    <property type="entry name" value="Putative DNA-binding domain"/>
    <property type="match status" value="1"/>
</dbReference>
<dbReference type="InterPro" id="IPR010211">
    <property type="entry name" value="Redox-sen_tscrpt-act_SoxR"/>
</dbReference>
<protein>
    <submittedName>
        <fullName evidence="6">MerR family transcriptional regulator</fullName>
    </submittedName>
</protein>
<dbReference type="OrthoDB" id="9802944at2"/>
<dbReference type="EMBL" id="CP012677">
    <property type="protein sequence ID" value="ALE92618.1"/>
    <property type="molecule type" value="Genomic_DNA"/>
</dbReference>
<dbReference type="InterPro" id="IPR009061">
    <property type="entry name" value="DNA-bd_dom_put_sf"/>
</dbReference>
<dbReference type="GO" id="GO:0006979">
    <property type="term" value="P:response to oxidative stress"/>
    <property type="evidence" value="ECO:0007669"/>
    <property type="project" value="InterPro"/>
</dbReference>
<evidence type="ECO:0000313" key="7">
    <source>
        <dbReference type="Proteomes" id="UP000062833"/>
    </source>
</evidence>
<keyword evidence="3" id="KW-0411">Iron-sulfur</keyword>
<keyword evidence="7" id="KW-1185">Reference proteome</keyword>
<dbReference type="Pfam" id="PF13411">
    <property type="entry name" value="MerR_1"/>
    <property type="match status" value="1"/>
</dbReference>
<evidence type="ECO:0000313" key="6">
    <source>
        <dbReference type="EMBL" id="ALE92618.1"/>
    </source>
</evidence>
<name>A0A0M4RC09_9MICC</name>
<accession>A0A0M4RC09</accession>
<dbReference type="PANTHER" id="PTHR30204:SF0">
    <property type="entry name" value="REDOX-SENSITIVE TRANSCRIPTIONAL ACTIVATOR SOXR"/>
    <property type="match status" value="1"/>
</dbReference>
<evidence type="ECO:0000256" key="2">
    <source>
        <dbReference type="ARBA" id="ARBA00023004"/>
    </source>
</evidence>
<keyword evidence="4" id="KW-0238">DNA-binding</keyword>
<proteinExistence type="predicted"/>
<organism evidence="6 7">
    <name type="scientific">Arthrobacter alpinus</name>
    <dbReference type="NCBI Taxonomy" id="656366"/>
    <lineage>
        <taxon>Bacteria</taxon>
        <taxon>Bacillati</taxon>
        <taxon>Actinomycetota</taxon>
        <taxon>Actinomycetes</taxon>
        <taxon>Micrococcales</taxon>
        <taxon>Micrococcaceae</taxon>
        <taxon>Arthrobacter</taxon>
    </lineage>
</organism>
<dbReference type="PRINTS" id="PR00040">
    <property type="entry name" value="HTHMERR"/>
</dbReference>
<dbReference type="GO" id="GO:0003700">
    <property type="term" value="F:DNA-binding transcription factor activity"/>
    <property type="evidence" value="ECO:0007669"/>
    <property type="project" value="InterPro"/>
</dbReference>
<dbReference type="InterPro" id="IPR047057">
    <property type="entry name" value="MerR_fam"/>
</dbReference>
<keyword evidence="2" id="KW-0408">Iron</keyword>
<dbReference type="AlphaFoldDB" id="A0A0M4RC09"/>
<dbReference type="PATRIC" id="fig|656366.3.peg.2242"/>
<dbReference type="Proteomes" id="UP000062833">
    <property type="component" value="Chromosome"/>
</dbReference>
<sequence length="170" mass="18212">MSESQAGKDDGGATLRGAESMSVGQVAERGGVSVSALHFYERQGLIFSTRTAGNQRRYTRSVLRRVAVIRAAQRAGIPLSLVSTVFAELPRDGVPTQADWQRLSEHWQVELDARISALQKLRGSLGGCIGCGCLSLAECGFVNPGDLHSRKGPGARAFDGIKRDGTEQAR</sequence>
<dbReference type="PROSITE" id="PS50937">
    <property type="entry name" value="HTH_MERR_2"/>
    <property type="match status" value="1"/>
</dbReference>
<dbReference type="Gene3D" id="1.10.1660.10">
    <property type="match status" value="1"/>
</dbReference>
<gene>
    <name evidence="6" type="ORF">AOC05_10375</name>
</gene>
<evidence type="ECO:0000259" key="5">
    <source>
        <dbReference type="PROSITE" id="PS50937"/>
    </source>
</evidence>
<feature type="domain" description="HTH merR-type" evidence="5">
    <location>
        <begin position="20"/>
        <end position="88"/>
    </location>
</feature>
<reference evidence="7" key="1">
    <citation type="submission" date="2015-09" db="EMBL/GenBank/DDBJ databases">
        <title>Complete genome of Arthrobacter alpinus strain R3.8.</title>
        <authorList>
            <person name="See-Too W.S."/>
            <person name="Chan K.G."/>
        </authorList>
    </citation>
    <scope>NUCLEOTIDE SEQUENCE [LARGE SCALE GENOMIC DNA]</scope>
    <source>
        <strain evidence="7">R3.8</strain>
    </source>
</reference>
<dbReference type="NCBIfam" id="TIGR01950">
    <property type="entry name" value="SoxR"/>
    <property type="match status" value="1"/>
</dbReference>
<dbReference type="InterPro" id="IPR000551">
    <property type="entry name" value="MerR-type_HTH_dom"/>
</dbReference>
<evidence type="ECO:0000256" key="3">
    <source>
        <dbReference type="ARBA" id="ARBA00023014"/>
    </source>
</evidence>
<dbReference type="KEGG" id="aaq:AOC05_10375"/>
<dbReference type="CDD" id="cd01110">
    <property type="entry name" value="HTH_SoxR"/>
    <property type="match status" value="1"/>
</dbReference>
<dbReference type="SMART" id="SM00422">
    <property type="entry name" value="HTH_MERR"/>
    <property type="match status" value="1"/>
</dbReference>
<keyword evidence="1" id="KW-0479">Metal-binding</keyword>
<dbReference type="PANTHER" id="PTHR30204">
    <property type="entry name" value="REDOX-CYCLING DRUG-SENSING TRANSCRIPTIONAL ACTIVATOR SOXR"/>
    <property type="match status" value="1"/>
</dbReference>
<evidence type="ECO:0000256" key="4">
    <source>
        <dbReference type="ARBA" id="ARBA00023125"/>
    </source>
</evidence>
<dbReference type="GO" id="GO:0003677">
    <property type="term" value="F:DNA binding"/>
    <property type="evidence" value="ECO:0007669"/>
    <property type="project" value="UniProtKB-KW"/>
</dbReference>